<dbReference type="EMBL" id="PYBJ01000007">
    <property type="protein sequence ID" value="PSM43017.1"/>
    <property type="molecule type" value="Genomic_DNA"/>
</dbReference>
<proteinExistence type="predicted"/>
<gene>
    <name evidence="2" type="ORF">C6Y14_12685</name>
</gene>
<feature type="region of interest" description="Disordered" evidence="1">
    <location>
        <begin position="1"/>
        <end position="75"/>
    </location>
</feature>
<reference evidence="2 3" key="1">
    <citation type="submission" date="2018-03" db="EMBL/GenBank/DDBJ databases">
        <title>Streptomyces dioscori sp. nov., a novel endophytic actinobacterium isolated from bulbil of Dioscorea bulbifera L.</title>
        <authorList>
            <person name="Zhikuan W."/>
        </authorList>
    </citation>
    <scope>NUCLEOTIDE SEQUENCE [LARGE SCALE GENOMIC DNA]</scope>
    <source>
        <strain evidence="2 3">A217</strain>
    </source>
</reference>
<name>A0A2P8Q9U4_9ACTN</name>
<keyword evidence="3" id="KW-1185">Reference proteome</keyword>
<evidence type="ECO:0000313" key="3">
    <source>
        <dbReference type="Proteomes" id="UP000240429"/>
    </source>
</evidence>
<protein>
    <submittedName>
        <fullName evidence="2">Uncharacterized protein</fullName>
    </submittedName>
</protein>
<evidence type="ECO:0000256" key="1">
    <source>
        <dbReference type="SAM" id="MobiDB-lite"/>
    </source>
</evidence>
<dbReference type="Proteomes" id="UP000240429">
    <property type="component" value="Unassembled WGS sequence"/>
</dbReference>
<accession>A0A2P8Q9U4</accession>
<sequence>MRRGDGADGAGAGGGAGFGTGSGCGFGTGFGTGRGAGAGGRSLTVRERAATGPVPRAPQALRTLRAPQPMWKLSP</sequence>
<evidence type="ECO:0000313" key="2">
    <source>
        <dbReference type="EMBL" id="PSM43017.1"/>
    </source>
</evidence>
<dbReference type="AlphaFoldDB" id="A0A2P8Q9U4"/>
<organism evidence="2 3">
    <name type="scientific">Streptomyces dioscori</name>
    <dbReference type="NCBI Taxonomy" id="2109333"/>
    <lineage>
        <taxon>Bacteria</taxon>
        <taxon>Bacillati</taxon>
        <taxon>Actinomycetota</taxon>
        <taxon>Actinomycetes</taxon>
        <taxon>Kitasatosporales</taxon>
        <taxon>Streptomycetaceae</taxon>
        <taxon>Streptomyces</taxon>
        <taxon>Streptomyces aurantiacus group</taxon>
    </lineage>
</organism>
<feature type="compositionally biased region" description="Gly residues" evidence="1">
    <location>
        <begin position="7"/>
        <end position="40"/>
    </location>
</feature>
<dbReference type="PROSITE" id="PS51257">
    <property type="entry name" value="PROKAR_LIPOPROTEIN"/>
    <property type="match status" value="1"/>
</dbReference>
<comment type="caution">
    <text evidence="2">The sequence shown here is derived from an EMBL/GenBank/DDBJ whole genome shotgun (WGS) entry which is preliminary data.</text>
</comment>